<keyword evidence="1" id="KW-0472">Membrane</keyword>
<feature type="signal peptide" evidence="2">
    <location>
        <begin position="1"/>
        <end position="20"/>
    </location>
</feature>
<proteinExistence type="predicted"/>
<keyword evidence="2" id="KW-0732">Signal</keyword>
<feature type="transmembrane region" description="Helical" evidence="1">
    <location>
        <begin position="79"/>
        <end position="96"/>
    </location>
</feature>
<accession>A0A1J1IJT6</accession>
<evidence type="ECO:0000313" key="3">
    <source>
        <dbReference type="EMBL" id="CRK99804.1"/>
    </source>
</evidence>
<keyword evidence="1" id="KW-0812">Transmembrane</keyword>
<evidence type="ECO:0000256" key="1">
    <source>
        <dbReference type="SAM" id="Phobius"/>
    </source>
</evidence>
<sequence>MLKLVKVVFLFIVILNFCESFPTETIHPQSSPVSKSESKISDGMTEMTDEDLRAKRDHHHHHDHHDDYILEKRYGHQNHYYLIVIFVFYFDIYHLIQFHRCQAFITNG</sequence>
<keyword evidence="1" id="KW-1133">Transmembrane helix</keyword>
<organism evidence="3 4">
    <name type="scientific">Clunio marinus</name>
    <dbReference type="NCBI Taxonomy" id="568069"/>
    <lineage>
        <taxon>Eukaryota</taxon>
        <taxon>Metazoa</taxon>
        <taxon>Ecdysozoa</taxon>
        <taxon>Arthropoda</taxon>
        <taxon>Hexapoda</taxon>
        <taxon>Insecta</taxon>
        <taxon>Pterygota</taxon>
        <taxon>Neoptera</taxon>
        <taxon>Endopterygota</taxon>
        <taxon>Diptera</taxon>
        <taxon>Nematocera</taxon>
        <taxon>Chironomoidea</taxon>
        <taxon>Chironomidae</taxon>
        <taxon>Clunio</taxon>
    </lineage>
</organism>
<dbReference type="EMBL" id="CVRI01000053">
    <property type="protein sequence ID" value="CRK99804.1"/>
    <property type="molecule type" value="Genomic_DNA"/>
</dbReference>
<evidence type="ECO:0000313" key="4">
    <source>
        <dbReference type="Proteomes" id="UP000183832"/>
    </source>
</evidence>
<dbReference type="Proteomes" id="UP000183832">
    <property type="component" value="Unassembled WGS sequence"/>
</dbReference>
<reference evidence="3 4" key="1">
    <citation type="submission" date="2015-04" db="EMBL/GenBank/DDBJ databases">
        <authorList>
            <person name="Syromyatnikov M.Y."/>
            <person name="Popov V.N."/>
        </authorList>
    </citation>
    <scope>NUCLEOTIDE SEQUENCE [LARGE SCALE GENOMIC DNA]</scope>
</reference>
<feature type="chain" id="PRO_5012475703" evidence="2">
    <location>
        <begin position="21"/>
        <end position="108"/>
    </location>
</feature>
<evidence type="ECO:0000256" key="2">
    <source>
        <dbReference type="SAM" id="SignalP"/>
    </source>
</evidence>
<name>A0A1J1IJT6_9DIPT</name>
<dbReference type="AlphaFoldDB" id="A0A1J1IJT6"/>
<keyword evidence="4" id="KW-1185">Reference proteome</keyword>
<gene>
    <name evidence="3" type="ORF">CLUMA_CG013112</name>
</gene>
<protein>
    <submittedName>
        <fullName evidence="3">CLUMA_CG013112, isoform A</fullName>
    </submittedName>
</protein>